<dbReference type="Proteomes" id="UP000751190">
    <property type="component" value="Unassembled WGS sequence"/>
</dbReference>
<accession>A0A8J5XNY5</accession>
<name>A0A8J5XNY5_DIALT</name>
<protein>
    <submittedName>
        <fullName evidence="3">Uncharacterized protein</fullName>
    </submittedName>
</protein>
<sequence>MAHECDGEGDGEVFETPPQPAAAKRTGSRIRMDPEYAAALRRLCEAPTPLPTAPGGAEATGGTAHRAGAHANERANWTDQYRLLVQRELLLARTVLPSDLDERELAADFAPILHLGKQRAAERTAERAARDKALRTLREGVRQARELVQRAAASPSYMAELRTAIEHVEAQIARARANDAHSTAALARMESELSAELAEHESNFEVWPALAPARAPGTRVARPGSAPPGAPSRSGALGSASAADAAAAAAAAGDREHPQLTAAIAHLDAQLDRLGGPTCGWPDEEHAAFVRARAQLGGVQLGSERLLHVAALRLPGFSIAELKAHADALARREQLLDEKRAAVAAWRAARATTDARRAARERTMESELAARRAADKAKVERAAARARAARDAQLDSWKEHRAAELATAQASQAAAEEEVRRRRERDARDAARLRADVEAAAAQRAAEKALIDSIAEERARAEAASARRANADELRRLRERDQRLIASAVERRQERERRVASERERAALLQQKARARARRARRARRAQVA</sequence>
<keyword evidence="1" id="KW-0175">Coiled coil</keyword>
<feature type="region of interest" description="Disordered" evidence="2">
    <location>
        <begin position="490"/>
        <end position="529"/>
    </location>
</feature>
<dbReference type="InterPro" id="IPR039902">
    <property type="entry name" value="CCDC148/CCDC112"/>
</dbReference>
<feature type="compositionally biased region" description="Low complexity" evidence="2">
    <location>
        <begin position="404"/>
        <end position="414"/>
    </location>
</feature>
<evidence type="ECO:0000313" key="4">
    <source>
        <dbReference type="Proteomes" id="UP000751190"/>
    </source>
</evidence>
<evidence type="ECO:0000256" key="2">
    <source>
        <dbReference type="SAM" id="MobiDB-lite"/>
    </source>
</evidence>
<evidence type="ECO:0000313" key="3">
    <source>
        <dbReference type="EMBL" id="KAG8465467.1"/>
    </source>
</evidence>
<feature type="compositionally biased region" description="Basic residues" evidence="2">
    <location>
        <begin position="513"/>
        <end position="529"/>
    </location>
</feature>
<feature type="region of interest" description="Disordered" evidence="2">
    <location>
        <begin position="215"/>
        <end position="238"/>
    </location>
</feature>
<comment type="caution">
    <text evidence="3">The sequence shown here is derived from an EMBL/GenBank/DDBJ whole genome shotgun (WGS) entry which is preliminary data.</text>
</comment>
<keyword evidence="4" id="KW-1185">Reference proteome</keyword>
<feature type="compositionally biased region" description="Basic and acidic residues" evidence="2">
    <location>
        <begin position="490"/>
        <end position="506"/>
    </location>
</feature>
<feature type="compositionally biased region" description="Basic and acidic residues" evidence="2">
    <location>
        <begin position="417"/>
        <end position="428"/>
    </location>
</feature>
<proteinExistence type="predicted"/>
<gene>
    <name evidence="3" type="ORF">KFE25_002774</name>
</gene>
<feature type="region of interest" description="Disordered" evidence="2">
    <location>
        <begin position="1"/>
        <end position="29"/>
    </location>
</feature>
<dbReference type="OMA" id="DIKEHVQ"/>
<dbReference type="PANTHER" id="PTHR21549:SF0">
    <property type="entry name" value="COILED-COIL DOMAIN-CONTAINING PROTEIN 112"/>
    <property type="match status" value="1"/>
</dbReference>
<dbReference type="OrthoDB" id="10636889at2759"/>
<evidence type="ECO:0000256" key="1">
    <source>
        <dbReference type="ARBA" id="ARBA00023054"/>
    </source>
</evidence>
<dbReference type="EMBL" id="JAGTXO010000010">
    <property type="protein sequence ID" value="KAG8465467.1"/>
    <property type="molecule type" value="Genomic_DNA"/>
</dbReference>
<dbReference type="PANTHER" id="PTHR21549">
    <property type="entry name" value="MUTATED IN BLADDER CANCER 1"/>
    <property type="match status" value="1"/>
</dbReference>
<feature type="region of interest" description="Disordered" evidence="2">
    <location>
        <begin position="404"/>
        <end position="428"/>
    </location>
</feature>
<organism evidence="3 4">
    <name type="scientific">Diacronema lutheri</name>
    <name type="common">Unicellular marine alga</name>
    <name type="synonym">Monochrysis lutheri</name>
    <dbReference type="NCBI Taxonomy" id="2081491"/>
    <lineage>
        <taxon>Eukaryota</taxon>
        <taxon>Haptista</taxon>
        <taxon>Haptophyta</taxon>
        <taxon>Pavlovophyceae</taxon>
        <taxon>Pavlovales</taxon>
        <taxon>Pavlovaceae</taxon>
        <taxon>Diacronema</taxon>
    </lineage>
</organism>
<dbReference type="AlphaFoldDB" id="A0A8J5XNY5"/>
<reference evidence="3" key="1">
    <citation type="submission" date="2021-05" db="EMBL/GenBank/DDBJ databases">
        <title>The genome of the haptophyte Pavlova lutheri (Diacronema luteri, Pavlovales) - a model for lipid biosynthesis in eukaryotic algae.</title>
        <authorList>
            <person name="Hulatt C.J."/>
            <person name="Posewitz M.C."/>
        </authorList>
    </citation>
    <scope>NUCLEOTIDE SEQUENCE</scope>
    <source>
        <strain evidence="3">NIVA-4/92</strain>
    </source>
</reference>